<sequence length="91" mass="10666">MNGYWQTILSPPSFNDSIEPFIIYIFNAYYDDRSGRSEVKILTSCNQQVAIEKLKFGCLLWFDDQKSPVIGNITEVYTIWPEYWDFGVKPN</sequence>
<name>A0A1Y3BJN0_EURMA</name>
<feature type="non-terminal residue" evidence="1">
    <location>
        <position position="91"/>
    </location>
</feature>
<dbReference type="EMBL" id="MUJZ01021290">
    <property type="protein sequence ID" value="OTF79806.1"/>
    <property type="molecule type" value="Genomic_DNA"/>
</dbReference>
<comment type="caution">
    <text evidence="1">The sequence shown here is derived from an EMBL/GenBank/DDBJ whole genome shotgun (WGS) entry which is preliminary data.</text>
</comment>
<dbReference type="AlphaFoldDB" id="A0A1Y3BJN0"/>
<keyword evidence="2" id="KW-1185">Reference proteome</keyword>
<evidence type="ECO:0000313" key="1">
    <source>
        <dbReference type="EMBL" id="OTF79806.1"/>
    </source>
</evidence>
<evidence type="ECO:0000313" key="2">
    <source>
        <dbReference type="Proteomes" id="UP000194236"/>
    </source>
</evidence>
<organism evidence="1 2">
    <name type="scientific">Euroglyphus maynei</name>
    <name type="common">Mayne's house dust mite</name>
    <dbReference type="NCBI Taxonomy" id="6958"/>
    <lineage>
        <taxon>Eukaryota</taxon>
        <taxon>Metazoa</taxon>
        <taxon>Ecdysozoa</taxon>
        <taxon>Arthropoda</taxon>
        <taxon>Chelicerata</taxon>
        <taxon>Arachnida</taxon>
        <taxon>Acari</taxon>
        <taxon>Acariformes</taxon>
        <taxon>Sarcoptiformes</taxon>
        <taxon>Astigmata</taxon>
        <taxon>Psoroptidia</taxon>
        <taxon>Analgoidea</taxon>
        <taxon>Pyroglyphidae</taxon>
        <taxon>Pyroglyphinae</taxon>
        <taxon>Euroglyphus</taxon>
    </lineage>
</organism>
<proteinExistence type="predicted"/>
<gene>
    <name evidence="1" type="ORF">BLA29_013347</name>
</gene>
<reference evidence="1 2" key="1">
    <citation type="submission" date="2017-03" db="EMBL/GenBank/DDBJ databases">
        <title>Genome Survey of Euroglyphus maynei.</title>
        <authorList>
            <person name="Arlian L.G."/>
            <person name="Morgan M.S."/>
            <person name="Rider S.D."/>
        </authorList>
    </citation>
    <scope>NUCLEOTIDE SEQUENCE [LARGE SCALE GENOMIC DNA]</scope>
    <source>
        <strain evidence="1">Arlian Lab</strain>
        <tissue evidence="1">Whole body</tissue>
    </source>
</reference>
<dbReference type="Proteomes" id="UP000194236">
    <property type="component" value="Unassembled WGS sequence"/>
</dbReference>
<accession>A0A1Y3BJN0</accession>
<protein>
    <submittedName>
        <fullName evidence="1">Uncharacterized protein</fullName>
    </submittedName>
</protein>